<proteinExistence type="predicted"/>
<name>A0A803NEC0_CHEQI</name>
<evidence type="ECO:0000256" key="1">
    <source>
        <dbReference type="ARBA" id="ARBA00004123"/>
    </source>
</evidence>
<evidence type="ECO:0000256" key="2">
    <source>
        <dbReference type="ARBA" id="ARBA00023242"/>
    </source>
</evidence>
<keyword evidence="5" id="KW-1185">Reference proteome</keyword>
<keyword evidence="2" id="KW-0539">Nucleus</keyword>
<dbReference type="Gene3D" id="1.25.10.10">
    <property type="entry name" value="Leucine-rich Repeat Variant"/>
    <property type="match status" value="1"/>
</dbReference>
<protein>
    <recommendedName>
        <fullName evidence="3">Integrator complex subunit 4/Protein SIEL C-terminal Ig-like domain-containing protein</fullName>
    </recommendedName>
</protein>
<accession>A0A803NEC0</accession>
<dbReference type="GO" id="GO:0010496">
    <property type="term" value="P:intercellular transport"/>
    <property type="evidence" value="ECO:0007669"/>
    <property type="project" value="TreeGrafter"/>
</dbReference>
<evidence type="ECO:0000313" key="5">
    <source>
        <dbReference type="Proteomes" id="UP000596660"/>
    </source>
</evidence>
<organism evidence="4 5">
    <name type="scientific">Chenopodium quinoa</name>
    <name type="common">Quinoa</name>
    <dbReference type="NCBI Taxonomy" id="63459"/>
    <lineage>
        <taxon>Eukaryota</taxon>
        <taxon>Viridiplantae</taxon>
        <taxon>Streptophyta</taxon>
        <taxon>Embryophyta</taxon>
        <taxon>Tracheophyta</taxon>
        <taxon>Spermatophyta</taxon>
        <taxon>Magnoliopsida</taxon>
        <taxon>eudicotyledons</taxon>
        <taxon>Gunneridae</taxon>
        <taxon>Pentapetalae</taxon>
        <taxon>Caryophyllales</taxon>
        <taxon>Chenopodiaceae</taxon>
        <taxon>Chenopodioideae</taxon>
        <taxon>Atripliceae</taxon>
        <taxon>Chenopodium</taxon>
    </lineage>
</organism>
<dbReference type="GO" id="GO:0005634">
    <property type="term" value="C:nucleus"/>
    <property type="evidence" value="ECO:0007669"/>
    <property type="project" value="UniProtKB-SubCell"/>
</dbReference>
<dbReference type="PANTHER" id="PTHR20938:SF0">
    <property type="entry name" value="INTEGRATOR COMPLEX SUBUNIT 4"/>
    <property type="match status" value="1"/>
</dbReference>
<evidence type="ECO:0000259" key="3">
    <source>
        <dbReference type="Pfam" id="PF25458"/>
    </source>
</evidence>
<dbReference type="Pfam" id="PF25458">
    <property type="entry name" value="INTS4_C"/>
    <property type="match status" value="1"/>
</dbReference>
<evidence type="ECO:0000313" key="4">
    <source>
        <dbReference type="EnsemblPlants" id="AUR62044474-RA:cds"/>
    </source>
</evidence>
<dbReference type="GO" id="GO:0005768">
    <property type="term" value="C:endosome"/>
    <property type="evidence" value="ECO:0007669"/>
    <property type="project" value="TreeGrafter"/>
</dbReference>
<dbReference type="InterPro" id="IPR011989">
    <property type="entry name" value="ARM-like"/>
</dbReference>
<reference evidence="4" key="2">
    <citation type="submission" date="2021-03" db="UniProtKB">
        <authorList>
            <consortium name="EnsemblPlants"/>
        </authorList>
    </citation>
    <scope>IDENTIFICATION</scope>
</reference>
<comment type="subcellular location">
    <subcellularLocation>
        <location evidence="1">Nucleus</location>
    </subcellularLocation>
</comment>
<reference evidence="4" key="1">
    <citation type="journal article" date="2017" name="Nature">
        <title>The genome of Chenopodium quinoa.</title>
        <authorList>
            <person name="Jarvis D.E."/>
            <person name="Ho Y.S."/>
            <person name="Lightfoot D.J."/>
            <person name="Schmoeckel S.M."/>
            <person name="Li B."/>
            <person name="Borm T.J.A."/>
            <person name="Ohyanagi H."/>
            <person name="Mineta K."/>
            <person name="Michell C.T."/>
            <person name="Saber N."/>
            <person name="Kharbatia N.M."/>
            <person name="Rupper R.R."/>
            <person name="Sharp A.R."/>
            <person name="Dally N."/>
            <person name="Boughton B.A."/>
            <person name="Woo Y.H."/>
            <person name="Gao G."/>
            <person name="Schijlen E.G.W.M."/>
            <person name="Guo X."/>
            <person name="Momin A.A."/>
            <person name="Negrao S."/>
            <person name="Al-Babili S."/>
            <person name="Gehring C."/>
            <person name="Roessner U."/>
            <person name="Jung C."/>
            <person name="Murphy K."/>
            <person name="Arold S.T."/>
            <person name="Gojobori T."/>
            <person name="van der Linden C.G."/>
            <person name="van Loo E.N."/>
            <person name="Jellen E.N."/>
            <person name="Maughan P.J."/>
            <person name="Tester M."/>
        </authorList>
    </citation>
    <scope>NUCLEOTIDE SEQUENCE [LARGE SCALE GENOMIC DNA]</scope>
    <source>
        <strain evidence="4">cv. PI 614886</strain>
    </source>
</reference>
<dbReference type="OMA" id="WVTIMAN"/>
<dbReference type="SUPFAM" id="SSF48371">
    <property type="entry name" value="ARM repeat"/>
    <property type="match status" value="1"/>
</dbReference>
<dbReference type="Gramene" id="AUR62044474-RA">
    <property type="protein sequence ID" value="AUR62044474-RA:cds"/>
    <property type="gene ID" value="AUR62044474"/>
</dbReference>
<dbReference type="AlphaFoldDB" id="A0A803NEC0"/>
<dbReference type="EnsemblPlants" id="AUR62044474-RA">
    <property type="protein sequence ID" value="AUR62044474-RA:cds"/>
    <property type="gene ID" value="AUR62044474"/>
</dbReference>
<dbReference type="PANTHER" id="PTHR20938">
    <property type="entry name" value="INTEGRATOR COMPLEX SUBUNIT 4"/>
    <property type="match status" value="1"/>
</dbReference>
<dbReference type="Proteomes" id="UP000596660">
    <property type="component" value="Unplaced"/>
</dbReference>
<sequence length="761" mass="84747">MKLSVPPNLLLPVMLGFTKDPYPCVRKSALEGLVGVCDSGVVVEDYGIVEGCYFRAVELLLDQHDYVRLAALRAICSMVRDMNVGVRVEAFTTLGKITYVSEDILLQTLNKKVDEAIKVKQSLALSSSNSHEIHAGVAAGAFIHGLEDEYSEVQRAACISLRMLCVISGRFAPDAVSILSYVLNDDSVIARLEALKTIHCMAMSGCVAMKEAHIDMVLGTLVDRNSQIRSRAFDLLGSVKLPDLKVSKLTVESSLEVWTSIPRVKPKSFVHCSIWVTIMANLQSGLSRTIIIRMRSPSLSSIILHHNYFSDRVYCILQIKPSNDEKSGCYGSRIAGLLVLAISASLKHEEHFHQIPPRIFSYAAAYFGRIAYALGDILDIDSLLAYLSCCGEHQFEVQSETRTRPEVLPAAKGQQEAPVHVFSAMQIVLATVKRLWPLVKCGCTNEVLKSLRCCKESLAAVRAGSFAYAAAVAFAFQYIHIVKLVTRVWRHFEVSKTCHLYQLGDFDLLLGKLDKAILAIRYRFIGLSKDVELIIMELLLLNYLLQLSSSHMHCKTLQKLSTMVASVCHLRDAKSIACSDFVNLLAELLSNGSFSLDATGDQCQLKKLRDLFILKDVILTEEIRHISAELVVLGFDSVSPLRFISGLPVGIPLDITLYNVTNEHKLWLKIVLDDKVSEFVFLDMEEYGGLDEVKKFKFTAPFYRTPKTVAYTLRVSMGMECMSEDLHLVRGHGGPKHALTYISLEIEAYFVNLNADHLLLR</sequence>
<dbReference type="InterPro" id="IPR016024">
    <property type="entry name" value="ARM-type_fold"/>
</dbReference>
<dbReference type="InterPro" id="IPR057412">
    <property type="entry name" value="INTS4_C"/>
</dbReference>
<feature type="domain" description="Integrator complex subunit 4/Protein SIEL C-terminal Ig-like" evidence="3">
    <location>
        <begin position="639"/>
        <end position="725"/>
    </location>
</feature>